<dbReference type="Proteomes" id="UP000254869">
    <property type="component" value="Unassembled WGS sequence"/>
</dbReference>
<keyword evidence="1" id="KW-0812">Transmembrane</keyword>
<dbReference type="STRING" id="1210086.GCA_001613105_05838"/>
<proteinExistence type="predicted"/>
<feature type="transmembrane region" description="Helical" evidence="1">
    <location>
        <begin position="19"/>
        <end position="38"/>
    </location>
</feature>
<keyword evidence="3" id="KW-1185">Reference proteome</keyword>
<feature type="transmembrane region" description="Helical" evidence="1">
    <location>
        <begin position="50"/>
        <end position="69"/>
    </location>
</feature>
<comment type="caution">
    <text evidence="2">The sequence shown here is derived from an EMBL/GenBank/DDBJ whole genome shotgun (WGS) entry which is preliminary data.</text>
</comment>
<dbReference type="Pfam" id="PF07099">
    <property type="entry name" value="DUF1361"/>
    <property type="match status" value="1"/>
</dbReference>
<dbReference type="RefSeq" id="WP_068004519.1">
    <property type="nucleotide sequence ID" value="NZ_QQBC01000013.1"/>
</dbReference>
<keyword evidence="1" id="KW-0472">Membrane</keyword>
<organism evidence="2 3">
    <name type="scientific">Nocardia pseudobrasiliensis</name>
    <dbReference type="NCBI Taxonomy" id="45979"/>
    <lineage>
        <taxon>Bacteria</taxon>
        <taxon>Bacillati</taxon>
        <taxon>Actinomycetota</taxon>
        <taxon>Actinomycetes</taxon>
        <taxon>Mycobacteriales</taxon>
        <taxon>Nocardiaceae</taxon>
        <taxon>Nocardia</taxon>
    </lineage>
</organism>
<evidence type="ECO:0000313" key="3">
    <source>
        <dbReference type="Proteomes" id="UP000254869"/>
    </source>
</evidence>
<keyword evidence="1" id="KW-1133">Transmembrane helix</keyword>
<feature type="transmembrane region" description="Helical" evidence="1">
    <location>
        <begin position="173"/>
        <end position="196"/>
    </location>
</feature>
<feature type="transmembrane region" description="Helical" evidence="1">
    <location>
        <begin position="129"/>
        <end position="147"/>
    </location>
</feature>
<protein>
    <submittedName>
        <fullName evidence="2">Putative membrane protein</fullName>
    </submittedName>
</protein>
<accession>A0A370HSZ1</accession>
<reference evidence="2 3" key="1">
    <citation type="submission" date="2018-07" db="EMBL/GenBank/DDBJ databases">
        <title>Genomic Encyclopedia of Type Strains, Phase IV (KMG-IV): sequencing the most valuable type-strain genomes for metagenomic binning, comparative biology and taxonomic classification.</title>
        <authorList>
            <person name="Goeker M."/>
        </authorList>
    </citation>
    <scope>NUCLEOTIDE SEQUENCE [LARGE SCALE GENOMIC DNA]</scope>
    <source>
        <strain evidence="2 3">DSM 44290</strain>
    </source>
</reference>
<evidence type="ECO:0000313" key="2">
    <source>
        <dbReference type="EMBL" id="RDI61642.1"/>
    </source>
</evidence>
<sequence>MDVVDAVTPSLLGLLQRNFFWMSWNTLLAWIPVGLALLLFRAGRVPWSPLWWGGLVLFVLFLPNAPYVVTDLVHLRYDVRFVADGPVVTTVLPLYAGLIGSGFLAYYLALAELGGFLDRIGRAHWRAPITLTLHLLCAVGIFLGRFVRLNSWEPVVQPRGAFDRIMLSLTWSWAPAAIVVLFVVTAVGHFVTKAVAEATVASLRRAILWIRPAPTGSV</sequence>
<dbReference type="EMBL" id="QQBC01000013">
    <property type="protein sequence ID" value="RDI61642.1"/>
    <property type="molecule type" value="Genomic_DNA"/>
</dbReference>
<evidence type="ECO:0000256" key="1">
    <source>
        <dbReference type="SAM" id="Phobius"/>
    </source>
</evidence>
<dbReference type="AlphaFoldDB" id="A0A370HSZ1"/>
<name>A0A370HSZ1_9NOCA</name>
<feature type="transmembrane region" description="Helical" evidence="1">
    <location>
        <begin position="94"/>
        <end position="117"/>
    </location>
</feature>
<gene>
    <name evidence="2" type="ORF">DFR76_113143</name>
</gene>
<dbReference type="InterPro" id="IPR009793">
    <property type="entry name" value="DUF1361"/>
</dbReference>